<dbReference type="Gene3D" id="3.40.50.300">
    <property type="entry name" value="P-loop containing nucleotide triphosphate hydrolases"/>
    <property type="match status" value="1"/>
</dbReference>
<dbReference type="InterPro" id="IPR009928">
    <property type="entry name" value="DnaI_N"/>
</dbReference>
<gene>
    <name evidence="3" type="primary">dnaI</name>
    <name evidence="3" type="ORF">PQ472_04705</name>
</gene>
<dbReference type="SUPFAM" id="SSF52540">
    <property type="entry name" value="P-loop containing nucleoside triphosphate hydrolases"/>
    <property type="match status" value="1"/>
</dbReference>
<dbReference type="PANTHER" id="PTHR30050:SF8">
    <property type="entry name" value="PRIMOSOMAL PROTEIN DNAI"/>
    <property type="match status" value="1"/>
</dbReference>
<dbReference type="CDD" id="cd00009">
    <property type="entry name" value="AAA"/>
    <property type="match status" value="1"/>
</dbReference>
<dbReference type="InterPro" id="IPR002611">
    <property type="entry name" value="IstB_ATP-bd"/>
</dbReference>
<accession>A0ABY7WUS7</accession>
<keyword evidence="4" id="KW-1185">Reference proteome</keyword>
<evidence type="ECO:0000259" key="1">
    <source>
        <dbReference type="Pfam" id="PF01695"/>
    </source>
</evidence>
<dbReference type="RefSeq" id="WP_274261746.1">
    <property type="nucleotide sequence ID" value="NZ_CP117884.1"/>
</dbReference>
<dbReference type="NCBIfam" id="NF006505">
    <property type="entry name" value="PRK08939.1"/>
    <property type="match status" value="1"/>
</dbReference>
<organism evidence="3 4">
    <name type="scientific">Lacticaseibacillus pabuli</name>
    <dbReference type="NCBI Taxonomy" id="3025672"/>
    <lineage>
        <taxon>Bacteria</taxon>
        <taxon>Bacillati</taxon>
        <taxon>Bacillota</taxon>
        <taxon>Bacilli</taxon>
        <taxon>Lactobacillales</taxon>
        <taxon>Lactobacillaceae</taxon>
        <taxon>Lacticaseibacillus</taxon>
    </lineage>
</organism>
<reference evidence="3 4" key="1">
    <citation type="submission" date="2023-02" db="EMBL/GenBank/DDBJ databases">
        <title>Genome sequence of Lacticaseibacillus sp. KACC 23028.</title>
        <authorList>
            <person name="Kim S."/>
            <person name="Heo J."/>
            <person name="Kwon S.-W."/>
        </authorList>
    </citation>
    <scope>NUCLEOTIDE SEQUENCE [LARGE SCALE GENOMIC DNA]</scope>
    <source>
        <strain evidence="3 4">KACC 23028</strain>
    </source>
</reference>
<dbReference type="EMBL" id="CP117884">
    <property type="protein sequence ID" value="WDF83539.1"/>
    <property type="molecule type" value="Genomic_DNA"/>
</dbReference>
<evidence type="ECO:0000313" key="3">
    <source>
        <dbReference type="EMBL" id="WDF83539.1"/>
    </source>
</evidence>
<name>A0ABY7WUS7_9LACO</name>
<protein>
    <submittedName>
        <fullName evidence="3">Primosomal protein DnaI</fullName>
    </submittedName>
</protein>
<dbReference type="Pfam" id="PF01695">
    <property type="entry name" value="IstB_IS21"/>
    <property type="match status" value="1"/>
</dbReference>
<dbReference type="InterPro" id="IPR027417">
    <property type="entry name" value="P-loop_NTPase"/>
</dbReference>
<dbReference type="PANTHER" id="PTHR30050">
    <property type="entry name" value="CHROMOSOMAL REPLICATION INITIATOR PROTEIN DNAA"/>
    <property type="match status" value="1"/>
</dbReference>
<sequence length="311" mass="34644">MQNLSAQMQQLMNRRGRGAEFNRMMSLVLKDTDVQAFLKANEAELDAHAVERSASHLYEFCMQNAKAKRGEPTIAPGYAPRLRLNDHLIDVEYVPNQQMIAESKAREQRELVTAVSMPRDIKDATLAGYEQTPERMNAIVAAADFAEGLVKAPKQFHQGLYLYGPFGVGKTYLLGAVANNLAEHGIASTLLHLPTFAVQMKAAISQGAVLPKIEQVQDAPVLMLDDIGAESFSPWFRDEVLGVILQHRMEEELPTCFSSNKSMADLTDFLAGRDTGSDEATKAERIMQRVKFLSREIVLNGVNRRENKVNH</sequence>
<dbReference type="Pfam" id="PF07319">
    <property type="entry name" value="DnaI_N"/>
    <property type="match status" value="1"/>
</dbReference>
<evidence type="ECO:0000259" key="2">
    <source>
        <dbReference type="Pfam" id="PF07319"/>
    </source>
</evidence>
<feature type="domain" description="Primosomal DnaI N-terminal" evidence="2">
    <location>
        <begin position="1"/>
        <end position="93"/>
    </location>
</feature>
<proteinExistence type="predicted"/>
<dbReference type="Proteomes" id="UP001220377">
    <property type="component" value="Chromosome"/>
</dbReference>
<evidence type="ECO:0000313" key="4">
    <source>
        <dbReference type="Proteomes" id="UP001220377"/>
    </source>
</evidence>
<feature type="domain" description="IstB-like ATP-binding" evidence="1">
    <location>
        <begin position="102"/>
        <end position="270"/>
    </location>
</feature>